<gene>
    <name evidence="1" type="ORF">BDY19DRAFT_893289</name>
</gene>
<accession>A0ACB8TZC3</accession>
<name>A0ACB8TZC3_9APHY</name>
<evidence type="ECO:0000313" key="1">
    <source>
        <dbReference type="EMBL" id="KAI0087296.1"/>
    </source>
</evidence>
<evidence type="ECO:0000313" key="2">
    <source>
        <dbReference type="Proteomes" id="UP001055072"/>
    </source>
</evidence>
<reference evidence="1" key="1">
    <citation type="journal article" date="2021" name="Environ. Microbiol.">
        <title>Gene family expansions and transcriptome signatures uncover fungal adaptations to wood decay.</title>
        <authorList>
            <person name="Hage H."/>
            <person name="Miyauchi S."/>
            <person name="Viragh M."/>
            <person name="Drula E."/>
            <person name="Min B."/>
            <person name="Chaduli D."/>
            <person name="Navarro D."/>
            <person name="Favel A."/>
            <person name="Norest M."/>
            <person name="Lesage-Meessen L."/>
            <person name="Balint B."/>
            <person name="Merenyi Z."/>
            <person name="de Eugenio L."/>
            <person name="Morin E."/>
            <person name="Martinez A.T."/>
            <person name="Baldrian P."/>
            <person name="Stursova M."/>
            <person name="Martinez M.J."/>
            <person name="Novotny C."/>
            <person name="Magnuson J.K."/>
            <person name="Spatafora J.W."/>
            <person name="Maurice S."/>
            <person name="Pangilinan J."/>
            <person name="Andreopoulos W."/>
            <person name="LaButti K."/>
            <person name="Hundley H."/>
            <person name="Na H."/>
            <person name="Kuo A."/>
            <person name="Barry K."/>
            <person name="Lipzen A."/>
            <person name="Henrissat B."/>
            <person name="Riley R."/>
            <person name="Ahrendt S."/>
            <person name="Nagy L.G."/>
            <person name="Grigoriev I.V."/>
            <person name="Martin F."/>
            <person name="Rosso M.N."/>
        </authorList>
    </citation>
    <scope>NUCLEOTIDE SEQUENCE</scope>
    <source>
        <strain evidence="1">CBS 384.51</strain>
    </source>
</reference>
<comment type="caution">
    <text evidence="1">The sequence shown here is derived from an EMBL/GenBank/DDBJ whole genome shotgun (WGS) entry which is preliminary data.</text>
</comment>
<protein>
    <submittedName>
        <fullName evidence="1">Erg28 like protein-domain-containing protein</fullName>
    </submittedName>
</protein>
<dbReference type="EMBL" id="MU274918">
    <property type="protein sequence ID" value="KAI0087296.1"/>
    <property type="molecule type" value="Genomic_DNA"/>
</dbReference>
<sequence>MAINYDAVLACLLFSFIAPTAYAKLTACTAADLPQGPGILPKWLLLVSAMAIFNTVQNFTTTKLTHRLYNRLPIVAPVQARTFAVWTLMSAVVRFYTAYDIHNKTLYDMSLLSFLIVFGHFTSEIFVFRTAKLNGPVISPLIVGTTSLVWMITQYDFYVKA</sequence>
<dbReference type="Proteomes" id="UP001055072">
    <property type="component" value="Unassembled WGS sequence"/>
</dbReference>
<organism evidence="1 2">
    <name type="scientific">Irpex rosettiformis</name>
    <dbReference type="NCBI Taxonomy" id="378272"/>
    <lineage>
        <taxon>Eukaryota</taxon>
        <taxon>Fungi</taxon>
        <taxon>Dikarya</taxon>
        <taxon>Basidiomycota</taxon>
        <taxon>Agaricomycotina</taxon>
        <taxon>Agaricomycetes</taxon>
        <taxon>Polyporales</taxon>
        <taxon>Irpicaceae</taxon>
        <taxon>Irpex</taxon>
    </lineage>
</organism>
<proteinExistence type="predicted"/>
<keyword evidence="2" id="KW-1185">Reference proteome</keyword>